<dbReference type="HOGENOM" id="CLU_2400383_0_0_1"/>
<dbReference type="InParanoid" id="W3XGP8"/>
<organism evidence="3 4">
    <name type="scientific">Pestalotiopsis fici (strain W106-1 / CGMCC3.15140)</name>
    <dbReference type="NCBI Taxonomy" id="1229662"/>
    <lineage>
        <taxon>Eukaryota</taxon>
        <taxon>Fungi</taxon>
        <taxon>Dikarya</taxon>
        <taxon>Ascomycota</taxon>
        <taxon>Pezizomycotina</taxon>
        <taxon>Sordariomycetes</taxon>
        <taxon>Xylariomycetidae</taxon>
        <taxon>Amphisphaeriales</taxon>
        <taxon>Sporocadaceae</taxon>
        <taxon>Pestalotiopsis</taxon>
    </lineage>
</organism>
<dbReference type="RefSeq" id="XP_007829409.1">
    <property type="nucleotide sequence ID" value="XM_007831218.1"/>
</dbReference>
<sequence>MQFKTYMTVLALAATAFAAPTPQSTANGLGVNGASESKRAPEPVPESCTSNAKRTGYGEVCTSTTTASKRDAEEPALEKRTGMGIISSGGDEA</sequence>
<dbReference type="AlphaFoldDB" id="W3XGP8"/>
<evidence type="ECO:0000313" key="3">
    <source>
        <dbReference type="EMBL" id="ETS84612.1"/>
    </source>
</evidence>
<feature type="signal peptide" evidence="2">
    <location>
        <begin position="1"/>
        <end position="18"/>
    </location>
</feature>
<gene>
    <name evidence="3" type="ORF">PFICI_02637</name>
</gene>
<reference evidence="4" key="1">
    <citation type="journal article" date="2015" name="BMC Genomics">
        <title>Genomic and transcriptomic analysis of the endophytic fungus Pestalotiopsis fici reveals its lifestyle and high potential for synthesis of natural products.</title>
        <authorList>
            <person name="Wang X."/>
            <person name="Zhang X."/>
            <person name="Liu L."/>
            <person name="Xiang M."/>
            <person name="Wang W."/>
            <person name="Sun X."/>
            <person name="Che Y."/>
            <person name="Guo L."/>
            <person name="Liu G."/>
            <person name="Guo L."/>
            <person name="Wang C."/>
            <person name="Yin W.B."/>
            <person name="Stadler M."/>
            <person name="Zhang X."/>
            <person name="Liu X."/>
        </authorList>
    </citation>
    <scope>NUCLEOTIDE SEQUENCE [LARGE SCALE GENOMIC DNA]</scope>
    <source>
        <strain evidence="4">W106-1 / CGMCC3.15140</strain>
    </source>
</reference>
<evidence type="ECO:0000313" key="4">
    <source>
        <dbReference type="Proteomes" id="UP000030651"/>
    </source>
</evidence>
<dbReference type="KEGG" id="pfy:PFICI_02637"/>
<accession>W3XGP8</accession>
<evidence type="ECO:0000256" key="1">
    <source>
        <dbReference type="SAM" id="MobiDB-lite"/>
    </source>
</evidence>
<dbReference type="EMBL" id="KI912110">
    <property type="protein sequence ID" value="ETS84612.1"/>
    <property type="molecule type" value="Genomic_DNA"/>
</dbReference>
<dbReference type="OrthoDB" id="10560248at2759"/>
<protein>
    <submittedName>
        <fullName evidence="3">Uncharacterized protein</fullName>
    </submittedName>
</protein>
<feature type="compositionally biased region" description="Basic and acidic residues" evidence="1">
    <location>
        <begin position="68"/>
        <end position="81"/>
    </location>
</feature>
<keyword evidence="2" id="KW-0732">Signal</keyword>
<evidence type="ECO:0000256" key="2">
    <source>
        <dbReference type="SAM" id="SignalP"/>
    </source>
</evidence>
<dbReference type="Proteomes" id="UP000030651">
    <property type="component" value="Unassembled WGS sequence"/>
</dbReference>
<dbReference type="GeneID" id="19267650"/>
<feature type="region of interest" description="Disordered" evidence="1">
    <location>
        <begin position="21"/>
        <end position="93"/>
    </location>
</feature>
<keyword evidence="4" id="KW-1185">Reference proteome</keyword>
<proteinExistence type="predicted"/>
<name>W3XGP8_PESFW</name>
<feature type="chain" id="PRO_5004835794" evidence="2">
    <location>
        <begin position="19"/>
        <end position="93"/>
    </location>
</feature>